<dbReference type="AlphaFoldDB" id="A0AB33CZH0"/>
<feature type="region of interest" description="Disordered" evidence="1">
    <location>
        <begin position="1"/>
        <end position="34"/>
    </location>
</feature>
<dbReference type="Proteomes" id="UP000214561">
    <property type="component" value="Chromosome"/>
</dbReference>
<organism evidence="2 3">
    <name type="scientific">Alcaligenes faecalis</name>
    <dbReference type="NCBI Taxonomy" id="511"/>
    <lineage>
        <taxon>Bacteria</taxon>
        <taxon>Pseudomonadati</taxon>
        <taxon>Pseudomonadota</taxon>
        <taxon>Betaproteobacteria</taxon>
        <taxon>Burkholderiales</taxon>
        <taxon>Alcaligenaceae</taxon>
        <taxon>Alcaligenes</taxon>
    </lineage>
</organism>
<dbReference type="KEGG" id="afq:AFA_15180"/>
<reference evidence="2 3" key="1">
    <citation type="submission" date="2017-05" db="EMBL/GenBank/DDBJ databases">
        <authorList>
            <person name="Qiu J.G."/>
            <person name="He J."/>
        </authorList>
    </citation>
    <scope>NUCLEOTIDE SEQUENCE [LARGE SCALE GENOMIC DNA]</scope>
    <source>
        <strain evidence="2 3">JQ135</strain>
    </source>
</reference>
<sequence>MGVLQSTINNQQSTINNQQSTINNQQSTINNQQSTINNQLKNSYFVLSSPQLVSFLPNDAACTSYSHSQRGAQHKDKTRTDRPRQRQ</sequence>
<accession>A0AB33CZH0</accession>
<dbReference type="EMBL" id="CP021641">
    <property type="protein sequence ID" value="ASR90681.1"/>
    <property type="molecule type" value="Genomic_DNA"/>
</dbReference>
<gene>
    <name evidence="2" type="ORF">AFA_15180</name>
</gene>
<protein>
    <submittedName>
        <fullName evidence="2">Uncharacterized protein</fullName>
    </submittedName>
</protein>
<evidence type="ECO:0000313" key="3">
    <source>
        <dbReference type="Proteomes" id="UP000214561"/>
    </source>
</evidence>
<feature type="compositionally biased region" description="Basic and acidic residues" evidence="1">
    <location>
        <begin position="73"/>
        <end position="87"/>
    </location>
</feature>
<proteinExistence type="predicted"/>
<feature type="region of interest" description="Disordered" evidence="1">
    <location>
        <begin position="62"/>
        <end position="87"/>
    </location>
</feature>
<name>A0AB33CZH0_ALCFA</name>
<evidence type="ECO:0000256" key="1">
    <source>
        <dbReference type="SAM" id="MobiDB-lite"/>
    </source>
</evidence>
<evidence type="ECO:0000313" key="2">
    <source>
        <dbReference type="EMBL" id="ASR90681.1"/>
    </source>
</evidence>
<feature type="compositionally biased region" description="Polar residues" evidence="1">
    <location>
        <begin position="62"/>
        <end position="71"/>
    </location>
</feature>